<name>A0A931YD43_9BACT</name>
<evidence type="ECO:0000256" key="1">
    <source>
        <dbReference type="SAM" id="Phobius"/>
    </source>
</evidence>
<accession>A0A931YD43</accession>
<feature type="transmembrane region" description="Helical" evidence="1">
    <location>
        <begin position="14"/>
        <end position="32"/>
    </location>
</feature>
<dbReference type="AlphaFoldDB" id="A0A931YD43"/>
<dbReference type="InterPro" id="IPR007060">
    <property type="entry name" value="FtsL/DivIC"/>
</dbReference>
<dbReference type="Proteomes" id="UP000786662">
    <property type="component" value="Unassembled WGS sequence"/>
</dbReference>
<sequence>MRPGELATVLKKKWLGLSLLALFVLILGYLGLREFWRWWAINREYKNIQEEIVKLDARTGELKKELEDLSEPVAMEKEAKARLNLKREGESVLIVVSEDNFPEENFFTSESQGLLTPLKSWLLAKLNNPESIWFNLNNWKTYFFP</sequence>
<dbReference type="Pfam" id="PF04977">
    <property type="entry name" value="DivIC"/>
    <property type="match status" value="1"/>
</dbReference>
<dbReference type="EMBL" id="JACPHQ010000002">
    <property type="protein sequence ID" value="MBI2465669.1"/>
    <property type="molecule type" value="Genomic_DNA"/>
</dbReference>
<evidence type="ECO:0000313" key="4">
    <source>
        <dbReference type="Proteomes" id="UP000709672"/>
    </source>
</evidence>
<keyword evidence="1" id="KW-1133">Transmembrane helix</keyword>
<dbReference type="Proteomes" id="UP000709672">
    <property type="component" value="Unassembled WGS sequence"/>
</dbReference>
<comment type="caution">
    <text evidence="3">The sequence shown here is derived from an EMBL/GenBank/DDBJ whole genome shotgun (WGS) entry which is preliminary data.</text>
</comment>
<evidence type="ECO:0000313" key="2">
    <source>
        <dbReference type="EMBL" id="MBI2052344.1"/>
    </source>
</evidence>
<keyword evidence="1" id="KW-0812">Transmembrane</keyword>
<protein>
    <submittedName>
        <fullName evidence="3">Septum formation initiator family protein</fullName>
    </submittedName>
</protein>
<dbReference type="EMBL" id="JACOYY010000044">
    <property type="protein sequence ID" value="MBI2052344.1"/>
    <property type="molecule type" value="Genomic_DNA"/>
</dbReference>
<organism evidence="3 4">
    <name type="scientific">Candidatus Sungiibacteriota bacterium</name>
    <dbReference type="NCBI Taxonomy" id="2750080"/>
    <lineage>
        <taxon>Bacteria</taxon>
        <taxon>Candidatus Sungiibacteriota</taxon>
    </lineage>
</organism>
<gene>
    <name evidence="2" type="ORF">HYT38_01520</name>
    <name evidence="3" type="ORF">HYV66_00315</name>
</gene>
<reference evidence="3" key="1">
    <citation type="submission" date="2020-07" db="EMBL/GenBank/DDBJ databases">
        <title>Huge and variable diversity of episymbiotic CPR bacteria and DPANN archaea in groundwater ecosystems.</title>
        <authorList>
            <person name="He C.Y."/>
            <person name="Keren R."/>
            <person name="Whittaker M."/>
            <person name="Farag I.F."/>
            <person name="Doudna J."/>
            <person name="Cate J.H.D."/>
            <person name="Banfield J.F."/>
        </authorList>
    </citation>
    <scope>NUCLEOTIDE SEQUENCE</scope>
    <source>
        <strain evidence="2">NC_groundwater_191_Ag_S-0.1um_45_8</strain>
        <strain evidence="3">NC_groundwater_418_Ag_B-0.1um_45_10</strain>
    </source>
</reference>
<evidence type="ECO:0000313" key="3">
    <source>
        <dbReference type="EMBL" id="MBI2465669.1"/>
    </source>
</evidence>
<proteinExistence type="predicted"/>
<keyword evidence="1" id="KW-0472">Membrane</keyword>